<reference evidence="2 3" key="1">
    <citation type="submission" date="2022-07" db="EMBL/GenBank/DDBJ databases">
        <title>Methylomonas rivi sp. nov., Methylomonas rosea sp. nov., Methylomonas aureus sp. nov. and Methylomonas subterranea sp. nov., four novel methanotrophs isolated from a freshwater creek and the deep terrestrial subsurface.</title>
        <authorList>
            <person name="Abin C."/>
            <person name="Sankaranarayanan K."/>
            <person name="Garner C."/>
            <person name="Sindelar R."/>
            <person name="Kotary K."/>
            <person name="Garner R."/>
            <person name="Barclay S."/>
            <person name="Lawson P."/>
            <person name="Krumholz L."/>
        </authorList>
    </citation>
    <scope>NUCLEOTIDE SEQUENCE [LARGE SCALE GENOMIC DNA]</scope>
    <source>
        <strain evidence="2 3">SURF-2</strain>
    </source>
</reference>
<dbReference type="RefSeq" id="WP_256601677.1">
    <property type="nucleotide sequence ID" value="NZ_JANIBJ010000011.1"/>
</dbReference>
<keyword evidence="3" id="KW-1185">Reference proteome</keyword>
<evidence type="ECO:0000313" key="3">
    <source>
        <dbReference type="Proteomes" id="UP001524499"/>
    </source>
</evidence>
<gene>
    <name evidence="2" type="ORF">NP590_07425</name>
</gene>
<organism evidence="2 3">
    <name type="scientific">Methylomonas subterranea</name>
    <dbReference type="NCBI Taxonomy" id="2952225"/>
    <lineage>
        <taxon>Bacteria</taxon>
        <taxon>Pseudomonadati</taxon>
        <taxon>Pseudomonadota</taxon>
        <taxon>Gammaproteobacteria</taxon>
        <taxon>Methylococcales</taxon>
        <taxon>Methylococcaceae</taxon>
        <taxon>Methylomonas</taxon>
    </lineage>
</organism>
<sequence>MEQNKPYDFPTDFYDFCFMPKFDENIEYLRGLAEYEDWEYQNTPANHAHPILRNYIKYTYQRIAEEKKISVTTDEEFCCWNTGLITQSQEPIFILFEKNKLSNSKPYWHFWKFCRKGEWELNKFSSVPEMAHYFDDPSVLVFDSRKELRVNAEHIIADNIGRFPNSLQSMNPYGLQNLVKGAIDSAIERARRNYKTAIPQYYQGSIQLLLPISLLDPKKADLALVVDRFTDFYRGSTCLTLDMAYNNARQLARPDRDWLIP</sequence>
<dbReference type="EMBL" id="JANIBJ010000011">
    <property type="protein sequence ID" value="MCQ8103929.1"/>
    <property type="molecule type" value="Genomic_DNA"/>
</dbReference>
<dbReference type="InterPro" id="IPR024437">
    <property type="entry name" value="DUF3825"/>
</dbReference>
<dbReference type="Pfam" id="PF12873">
    <property type="entry name" value="DUF3825"/>
    <property type="match status" value="1"/>
</dbReference>
<dbReference type="Proteomes" id="UP001524499">
    <property type="component" value="Unassembled WGS sequence"/>
</dbReference>
<feature type="domain" description="DUF3825" evidence="1">
    <location>
        <begin position="29"/>
        <end position="258"/>
    </location>
</feature>
<name>A0ABT1TF63_9GAMM</name>
<comment type="caution">
    <text evidence="2">The sequence shown here is derived from an EMBL/GenBank/DDBJ whole genome shotgun (WGS) entry which is preliminary data.</text>
</comment>
<evidence type="ECO:0000259" key="1">
    <source>
        <dbReference type="Pfam" id="PF12873"/>
    </source>
</evidence>
<proteinExistence type="predicted"/>
<protein>
    <submittedName>
        <fullName evidence="2">DUF3825 domain-containing protein</fullName>
    </submittedName>
</protein>
<evidence type="ECO:0000313" key="2">
    <source>
        <dbReference type="EMBL" id="MCQ8103929.1"/>
    </source>
</evidence>
<accession>A0ABT1TF63</accession>